<proteinExistence type="predicted"/>
<evidence type="ECO:0000259" key="2">
    <source>
        <dbReference type="PROSITE" id="PS50966"/>
    </source>
</evidence>
<keyword evidence="4" id="KW-1185">Reference proteome</keyword>
<dbReference type="PANTHER" id="PTHR28498">
    <property type="entry name" value="ZINC FINGER SWIM DOMAIN-CONTAINING PROTEIN 7"/>
    <property type="match status" value="1"/>
</dbReference>
<evidence type="ECO:0000313" key="4">
    <source>
        <dbReference type="Proteomes" id="UP001642487"/>
    </source>
</evidence>
<dbReference type="PROSITE" id="PS50966">
    <property type="entry name" value="ZF_SWIM"/>
    <property type="match status" value="1"/>
</dbReference>
<dbReference type="Proteomes" id="UP001642487">
    <property type="component" value="Chromosome 5"/>
</dbReference>
<evidence type="ECO:0000256" key="1">
    <source>
        <dbReference type="PROSITE-ProRule" id="PRU00325"/>
    </source>
</evidence>
<keyword evidence="1" id="KW-0479">Metal-binding</keyword>
<accession>A0ABP0YNX0</accession>
<sequence>MSASSLVAEAVWKQIESTRLVTDDQLSVLHFLFGKNFERATRIVDQRGVKKISGEPSRRSIFQVVGESRRKEEYFCFPENFCACYSFFYDIVNRGEQLCCKHQLAARLAASVGACIEVKCLRFERLRLHFLKGRCNFWVMYNTKCRFFPSFHLRLNQFKI</sequence>
<name>A0ABP0YNX0_9ROSI</name>
<reference evidence="3 4" key="1">
    <citation type="submission" date="2024-03" db="EMBL/GenBank/DDBJ databases">
        <authorList>
            <person name="Gkanogiannis A."/>
            <person name="Becerra Lopez-Lavalle L."/>
        </authorList>
    </citation>
    <scope>NUCLEOTIDE SEQUENCE [LARGE SCALE GENOMIC DNA]</scope>
</reference>
<dbReference type="InterPro" id="IPR007527">
    <property type="entry name" value="Znf_SWIM"/>
</dbReference>
<protein>
    <recommendedName>
        <fullName evidence="2">SWIM-type domain-containing protein</fullName>
    </recommendedName>
</protein>
<keyword evidence="1" id="KW-0863">Zinc-finger</keyword>
<organism evidence="3 4">
    <name type="scientific">Citrullus colocynthis</name>
    <name type="common">colocynth</name>
    <dbReference type="NCBI Taxonomy" id="252529"/>
    <lineage>
        <taxon>Eukaryota</taxon>
        <taxon>Viridiplantae</taxon>
        <taxon>Streptophyta</taxon>
        <taxon>Embryophyta</taxon>
        <taxon>Tracheophyta</taxon>
        <taxon>Spermatophyta</taxon>
        <taxon>Magnoliopsida</taxon>
        <taxon>eudicotyledons</taxon>
        <taxon>Gunneridae</taxon>
        <taxon>Pentapetalae</taxon>
        <taxon>rosids</taxon>
        <taxon>fabids</taxon>
        <taxon>Cucurbitales</taxon>
        <taxon>Cucurbitaceae</taxon>
        <taxon>Benincaseae</taxon>
        <taxon>Citrullus</taxon>
    </lineage>
</organism>
<dbReference type="EMBL" id="OZ021739">
    <property type="protein sequence ID" value="CAK9322218.1"/>
    <property type="molecule type" value="Genomic_DNA"/>
</dbReference>
<dbReference type="PANTHER" id="PTHR28498:SF1">
    <property type="entry name" value="ZINC FINGER SWIM DOMAIN-CONTAINING PROTEIN 7"/>
    <property type="match status" value="1"/>
</dbReference>
<feature type="domain" description="SWIM-type" evidence="2">
    <location>
        <begin position="62"/>
        <end position="111"/>
    </location>
</feature>
<keyword evidence="1" id="KW-0862">Zinc</keyword>
<evidence type="ECO:0000313" key="3">
    <source>
        <dbReference type="EMBL" id="CAK9322218.1"/>
    </source>
</evidence>
<gene>
    <name evidence="3" type="ORF">CITCOLO1_LOCUS14355</name>
</gene>